<organism evidence="9 10">
    <name type="scientific">Parashewanella curva</name>
    <dbReference type="NCBI Taxonomy" id="2338552"/>
    <lineage>
        <taxon>Bacteria</taxon>
        <taxon>Pseudomonadati</taxon>
        <taxon>Pseudomonadota</taxon>
        <taxon>Gammaproteobacteria</taxon>
        <taxon>Alteromonadales</taxon>
        <taxon>Shewanellaceae</taxon>
        <taxon>Parashewanella</taxon>
    </lineage>
</organism>
<comment type="similarity">
    <text evidence="7">Belongs to the MsrA Met sulfoxide reductase family.</text>
</comment>
<dbReference type="AlphaFoldDB" id="A0A3L8PVK1"/>
<evidence type="ECO:0000256" key="2">
    <source>
        <dbReference type="ARBA" id="ARBA00023268"/>
    </source>
</evidence>
<comment type="catalytic activity">
    <reaction evidence="4 7">
        <text>L-methionyl-[protein] + [thioredoxin]-disulfide + H2O = L-methionyl-(S)-S-oxide-[protein] + [thioredoxin]-dithiol</text>
        <dbReference type="Rhea" id="RHEA:14217"/>
        <dbReference type="Rhea" id="RHEA-COMP:10698"/>
        <dbReference type="Rhea" id="RHEA-COMP:10700"/>
        <dbReference type="Rhea" id="RHEA-COMP:12313"/>
        <dbReference type="Rhea" id="RHEA-COMP:12315"/>
        <dbReference type="ChEBI" id="CHEBI:15377"/>
        <dbReference type="ChEBI" id="CHEBI:16044"/>
        <dbReference type="ChEBI" id="CHEBI:29950"/>
        <dbReference type="ChEBI" id="CHEBI:44120"/>
        <dbReference type="ChEBI" id="CHEBI:50058"/>
        <dbReference type="EC" id="1.8.4.11"/>
    </reaction>
</comment>
<dbReference type="InterPro" id="IPR011057">
    <property type="entry name" value="Mss4-like_sf"/>
</dbReference>
<dbReference type="RefSeq" id="WP_121839861.1">
    <property type="nucleotide sequence ID" value="NZ_ML014803.1"/>
</dbReference>
<proteinExistence type="inferred from homology"/>
<keyword evidence="1 7" id="KW-0560">Oxidoreductase</keyword>
<comment type="catalytic activity">
    <reaction evidence="5">
        <text>L-methionyl-[protein] + [thioredoxin]-disulfide + H2O = L-methionyl-(R)-S-oxide-[protein] + [thioredoxin]-dithiol</text>
        <dbReference type="Rhea" id="RHEA:24164"/>
        <dbReference type="Rhea" id="RHEA-COMP:10698"/>
        <dbReference type="Rhea" id="RHEA-COMP:10700"/>
        <dbReference type="Rhea" id="RHEA-COMP:12313"/>
        <dbReference type="Rhea" id="RHEA-COMP:12314"/>
        <dbReference type="ChEBI" id="CHEBI:15377"/>
        <dbReference type="ChEBI" id="CHEBI:16044"/>
        <dbReference type="ChEBI" id="CHEBI:29950"/>
        <dbReference type="ChEBI" id="CHEBI:45764"/>
        <dbReference type="ChEBI" id="CHEBI:50058"/>
        <dbReference type="EC" id="1.8.4.12"/>
    </reaction>
</comment>
<dbReference type="GO" id="GO:0008113">
    <property type="term" value="F:peptide-methionine (S)-S-oxide reductase activity"/>
    <property type="evidence" value="ECO:0007669"/>
    <property type="project" value="UniProtKB-UniRule"/>
</dbReference>
<dbReference type="Gene3D" id="3.30.1060.10">
    <property type="entry name" value="Peptide methionine sulphoxide reductase MsrA"/>
    <property type="match status" value="1"/>
</dbReference>
<dbReference type="GO" id="GO:0033743">
    <property type="term" value="F:peptide-methionine (R)-S-oxide reductase activity"/>
    <property type="evidence" value="ECO:0007669"/>
    <property type="project" value="UniProtKB-EC"/>
</dbReference>
<keyword evidence="2" id="KW-0511">Multifunctional enzyme</keyword>
<evidence type="ECO:0000256" key="5">
    <source>
        <dbReference type="ARBA" id="ARBA00048488"/>
    </source>
</evidence>
<dbReference type="OrthoDB" id="4174719at2"/>
<dbReference type="HAMAP" id="MF_01401">
    <property type="entry name" value="MsrA"/>
    <property type="match status" value="1"/>
</dbReference>
<dbReference type="EMBL" id="QZEI01000054">
    <property type="protein sequence ID" value="RLV58809.1"/>
    <property type="molecule type" value="Genomic_DNA"/>
</dbReference>
<evidence type="ECO:0000256" key="7">
    <source>
        <dbReference type="HAMAP-Rule" id="MF_01401"/>
    </source>
</evidence>
<dbReference type="PROSITE" id="PS51790">
    <property type="entry name" value="MSRB"/>
    <property type="match status" value="1"/>
</dbReference>
<dbReference type="NCBIfam" id="NF004042">
    <property type="entry name" value="PRK05550.1"/>
    <property type="match status" value="1"/>
</dbReference>
<dbReference type="GO" id="GO:0033744">
    <property type="term" value="F:L-methionine:thioredoxin-disulfide S-oxidoreductase activity"/>
    <property type="evidence" value="ECO:0007669"/>
    <property type="project" value="RHEA"/>
</dbReference>
<gene>
    <name evidence="7" type="primary">msrA</name>
    <name evidence="9" type="ORF">D5018_15255</name>
</gene>
<evidence type="ECO:0000256" key="6">
    <source>
        <dbReference type="ARBA" id="ARBA00048782"/>
    </source>
</evidence>
<dbReference type="Pfam" id="PF01641">
    <property type="entry name" value="SelR"/>
    <property type="match status" value="1"/>
</dbReference>
<comment type="function">
    <text evidence="3 7">Has an important function as a repair enzyme for proteins that have been inactivated by oxidation. Catalyzes the reversible oxidation-reduction of methionine sulfoxide in proteins to methionine.</text>
</comment>
<evidence type="ECO:0000256" key="1">
    <source>
        <dbReference type="ARBA" id="ARBA00023002"/>
    </source>
</evidence>
<dbReference type="PANTHER" id="PTHR43774:SF1">
    <property type="entry name" value="PEPTIDE METHIONINE SULFOXIDE REDUCTASE MSRA 2"/>
    <property type="match status" value="1"/>
</dbReference>
<sequence>MTPLTDLEKFVIEEKGTEPPFSGELVNNTAQGVYLCKKCQAPLYTSVHKFHSSCGWPSFDDEIQGAVTRVPDADGMRTEIVCSDCGGHLGHVFEGEYLTPKNLRHCVNSVSMIFVPTEEELTSMVKYATFGAGCFWCTEAVFKLIKGVKLVQSGYCGGAASEANYKAVCSGKTSHAEVVHVEYDPLQVNFVTLVQAFFQSHDPTTLNQQGHDIGPQYRSVIFAHDHEQIRIANQVIEELHKAQVYEKPIVTEVTIFDRFYPAEDYHNDYFAQNPEQRYCQLVIQPKVDKFKEVFEAILMK</sequence>
<dbReference type="PANTHER" id="PTHR43774">
    <property type="entry name" value="PEPTIDE METHIONINE SULFOXIDE REDUCTASE"/>
    <property type="match status" value="1"/>
</dbReference>
<comment type="caution">
    <text evidence="9">The sequence shown here is derived from an EMBL/GenBank/DDBJ whole genome shotgun (WGS) entry which is preliminary data.</text>
</comment>
<name>A0A3L8PVK1_9GAMM</name>
<keyword evidence="10" id="KW-1185">Reference proteome</keyword>
<feature type="active site" evidence="7">
    <location>
        <position position="134"/>
    </location>
</feature>
<dbReference type="EC" id="1.8.4.11" evidence="7"/>
<dbReference type="Pfam" id="PF01625">
    <property type="entry name" value="PMSR"/>
    <property type="match status" value="1"/>
</dbReference>
<comment type="catalytic activity">
    <reaction evidence="6 7">
        <text>[thioredoxin]-disulfide + L-methionine + H2O = L-methionine (S)-S-oxide + [thioredoxin]-dithiol</text>
        <dbReference type="Rhea" id="RHEA:19993"/>
        <dbReference type="Rhea" id="RHEA-COMP:10698"/>
        <dbReference type="Rhea" id="RHEA-COMP:10700"/>
        <dbReference type="ChEBI" id="CHEBI:15377"/>
        <dbReference type="ChEBI" id="CHEBI:29950"/>
        <dbReference type="ChEBI" id="CHEBI:50058"/>
        <dbReference type="ChEBI" id="CHEBI:57844"/>
        <dbReference type="ChEBI" id="CHEBI:58772"/>
        <dbReference type="EC" id="1.8.4.11"/>
    </reaction>
</comment>
<evidence type="ECO:0000256" key="3">
    <source>
        <dbReference type="ARBA" id="ARBA00024679"/>
    </source>
</evidence>
<dbReference type="InterPro" id="IPR036509">
    <property type="entry name" value="Met_Sox_Rdtase_MsrA_sf"/>
</dbReference>
<dbReference type="InterPro" id="IPR002579">
    <property type="entry name" value="Met_Sox_Rdtase_MsrB_dom"/>
</dbReference>
<dbReference type="NCBIfam" id="TIGR00401">
    <property type="entry name" value="msrA"/>
    <property type="match status" value="1"/>
</dbReference>
<accession>A0A3L8PVK1</accession>
<dbReference type="NCBIfam" id="NF004036">
    <property type="entry name" value="PRK05508.1"/>
    <property type="match status" value="1"/>
</dbReference>
<protein>
    <recommendedName>
        <fullName evidence="7">Peptide methionine sulfoxide reductase MsrA</fullName>
        <shortName evidence="7">Protein-methionine-S-oxide reductase</shortName>
        <ecNumber evidence="7">1.8.4.11</ecNumber>
    </recommendedName>
    <alternativeName>
        <fullName evidence="7">Peptide-methionine (S)-S-oxide reductase</fullName>
        <shortName evidence="7">Peptide Met(O) reductase</shortName>
    </alternativeName>
</protein>
<dbReference type="SUPFAM" id="SSF55068">
    <property type="entry name" value="Peptide methionine sulfoxide reductase"/>
    <property type="match status" value="1"/>
</dbReference>
<dbReference type="InterPro" id="IPR002569">
    <property type="entry name" value="Met_Sox_Rdtase_MsrA_dom"/>
</dbReference>
<dbReference type="SUPFAM" id="SSF51316">
    <property type="entry name" value="Mss4-like"/>
    <property type="match status" value="1"/>
</dbReference>
<evidence type="ECO:0000259" key="8">
    <source>
        <dbReference type="PROSITE" id="PS51790"/>
    </source>
</evidence>
<reference evidence="9 10" key="1">
    <citation type="submission" date="2018-09" db="EMBL/GenBank/DDBJ databases">
        <title>Phylogeny of the Shewanellaceae, and recommendation for two new genera, Pseudoshewanella and Parashewanella.</title>
        <authorList>
            <person name="Wang G."/>
        </authorList>
    </citation>
    <scope>NUCLEOTIDE SEQUENCE [LARGE SCALE GENOMIC DNA]</scope>
    <source>
        <strain evidence="9 10">C51</strain>
    </source>
</reference>
<dbReference type="Gene3D" id="2.170.150.20">
    <property type="entry name" value="Peptide methionine sulfoxide reductase"/>
    <property type="match status" value="1"/>
</dbReference>
<evidence type="ECO:0000313" key="9">
    <source>
        <dbReference type="EMBL" id="RLV58809.1"/>
    </source>
</evidence>
<feature type="domain" description="MsrB" evidence="8">
    <location>
        <begin position="1"/>
        <end position="117"/>
    </location>
</feature>
<evidence type="ECO:0000256" key="4">
    <source>
        <dbReference type="ARBA" id="ARBA00047806"/>
    </source>
</evidence>
<evidence type="ECO:0000313" key="10">
    <source>
        <dbReference type="Proteomes" id="UP000281474"/>
    </source>
</evidence>
<dbReference type="Proteomes" id="UP000281474">
    <property type="component" value="Unassembled WGS sequence"/>
</dbReference>